<evidence type="ECO:0000259" key="4">
    <source>
        <dbReference type="PROSITE" id="PS50018"/>
    </source>
</evidence>
<feature type="domain" description="Ras-GAP" evidence="4">
    <location>
        <begin position="586"/>
        <end position="823"/>
    </location>
</feature>
<keyword evidence="1" id="KW-0343">GTPase activation</keyword>
<feature type="region of interest" description="Disordered" evidence="2">
    <location>
        <begin position="397"/>
        <end position="420"/>
    </location>
</feature>
<dbReference type="SUPFAM" id="SSF48350">
    <property type="entry name" value="GTPase activation domain, GAP"/>
    <property type="match status" value="1"/>
</dbReference>
<evidence type="ECO:0000313" key="6">
    <source>
        <dbReference type="Proteomes" id="UP000504638"/>
    </source>
</evidence>
<evidence type="ECO:0000256" key="2">
    <source>
        <dbReference type="SAM" id="MobiDB-lite"/>
    </source>
</evidence>
<dbReference type="InterPro" id="IPR039360">
    <property type="entry name" value="Ras_GTPase"/>
</dbReference>
<sequence length="982" mass="110749">MSIGHPSTVPAFALQNRSVSNRNRLVKAPPRTADSFNSNSIDPVNIGQPESFPTPVQATNARRILELMRSSCGRMEGRLAFRRGNVDQWTLAYCSVNEEAGSLVYEIYSNKNDMNPKTLIPDLRSCQIRTGFDGEGRMPYLDVCPHCSNLEVHLRPHTQDEFDSWFAALLCWQPIRPKGLQNRMTKPQSPVISERRLADSRRHSEVSLLKEAPIIKVGKMTFWDTSVSHSNTSGTPRGVRPQVQRMESFASKRWRRVSCTLRENGELKLYSESDVTLVSVVQLSHLSRCAVQRLDPSVLDEEFCIAIFPQYSMTSTHISLVRPIVLSLDTRVQYEVWVVLLRAFTIPQLYGPKQQSIQDERSSPQPSQGLFSPTTADMFRMERSLNVRIMEARIIDHSSSKAPESSHNGKSPDPGSPSIAHYAEMQLDGETRARTMAKDGNNPFWREEFDFHDLPDVTSIATILVKKKIPQHLQKEKNNKDETRRIFDVLSSSANHTSNGGYSDVNFDATVGKVDIVLDDVDPAKEGEKWWPLVNSYGARVGEALLRLEADECVILMARDYQPLSELLHRFSSGLTLQIAHMVPGDLRRLSDCLLNIFQVSGTAGDWIMALVEEEVDGTVKETPVSRLRFARRMGSNESSENFGSTSEREQLVRDLGKNATLEANLLFRGNTLLTKSLDTHMKRLGKEYLDEILGEKLTEIAGQNPDCEVDPNRVASGASLDRNWKRLIKYTEEIWFCIFHSVTRCPPELRLIFRHIRACAEDRYGDFLRSVKYSSVSGFLFLRFFVPAVLNPKLFGLLKDHPQTQARRTLTLIAKSLQGLANMSTFGSKEHWMEPMNVFLTSHRQEFKTLIDNICSIPSSASPLPTLTPSYSTPIQILQRLPPTSREGFPSLPYLIDHARNFANLVALWLDRSTPMANNIRPSDGDLLKFHRLCVAIAARTTDCLARAERADRPSSALSVRWEDLIDQLGHVAGIEAQQGA</sequence>
<accession>A0A6G1FUI4</accession>
<dbReference type="PANTHER" id="PTHR10194:SF60">
    <property type="entry name" value="RAS GTPASE-ACTIVATING PROTEIN RASKOL"/>
    <property type="match status" value="1"/>
</dbReference>
<reference evidence="5 7" key="1">
    <citation type="submission" date="2020-01" db="EMBL/GenBank/DDBJ databases">
        <authorList>
            <consortium name="DOE Joint Genome Institute"/>
            <person name="Haridas S."/>
            <person name="Albert R."/>
            <person name="Binder M."/>
            <person name="Bloem J."/>
            <person name="Labutti K."/>
            <person name="Salamov A."/>
            <person name="Andreopoulos B."/>
            <person name="Baker S.E."/>
            <person name="Barry K."/>
            <person name="Bills G."/>
            <person name="Bluhm B.H."/>
            <person name="Cannon C."/>
            <person name="Castanera R."/>
            <person name="Culley D.E."/>
            <person name="Daum C."/>
            <person name="Ezra D."/>
            <person name="Gonzalez J.B."/>
            <person name="Henrissat B."/>
            <person name="Kuo A."/>
            <person name="Liang C."/>
            <person name="Lipzen A."/>
            <person name="Lutzoni F."/>
            <person name="Magnuson J."/>
            <person name="Mondo S."/>
            <person name="Nolan M."/>
            <person name="Ohm R."/>
            <person name="Pangilinan J."/>
            <person name="Park H.-J."/>
            <person name="Ramirez L."/>
            <person name="Alfaro M."/>
            <person name="Sun H."/>
            <person name="Tritt A."/>
            <person name="Yoshinaga Y."/>
            <person name="Zwiers L.-H."/>
            <person name="Turgeon B.G."/>
            <person name="Goodwin S.B."/>
            <person name="Spatafora J.W."/>
            <person name="Crous P.W."/>
            <person name="Grigoriev I.V."/>
        </authorList>
    </citation>
    <scope>NUCLEOTIDE SEQUENCE</scope>
    <source>
        <strain evidence="5 7">CBS 781.70</strain>
    </source>
</reference>
<dbReference type="SMART" id="SM00323">
    <property type="entry name" value="RasGAP"/>
    <property type="match status" value="1"/>
</dbReference>
<dbReference type="InterPro" id="IPR008936">
    <property type="entry name" value="Rho_GTPase_activation_prot"/>
</dbReference>
<dbReference type="CDD" id="cd05137">
    <property type="entry name" value="RasGAP_CLA2_BUD2"/>
    <property type="match status" value="1"/>
</dbReference>
<feature type="region of interest" description="Disordered" evidence="2">
    <location>
        <begin position="29"/>
        <end position="53"/>
    </location>
</feature>
<gene>
    <name evidence="5 7" type="ORF">P152DRAFT_403730</name>
</gene>
<dbReference type="InterPro" id="IPR035892">
    <property type="entry name" value="C2_domain_sf"/>
</dbReference>
<evidence type="ECO:0000256" key="1">
    <source>
        <dbReference type="ARBA" id="ARBA00022468"/>
    </source>
</evidence>
<protein>
    <submittedName>
        <fullName evidence="5 7">Rho GTPase activation protein</fullName>
    </submittedName>
</protein>
<organism evidence="5">
    <name type="scientific">Eremomyces bilateralis CBS 781.70</name>
    <dbReference type="NCBI Taxonomy" id="1392243"/>
    <lineage>
        <taxon>Eukaryota</taxon>
        <taxon>Fungi</taxon>
        <taxon>Dikarya</taxon>
        <taxon>Ascomycota</taxon>
        <taxon>Pezizomycotina</taxon>
        <taxon>Dothideomycetes</taxon>
        <taxon>Dothideomycetes incertae sedis</taxon>
        <taxon>Eremomycetales</taxon>
        <taxon>Eremomycetaceae</taxon>
        <taxon>Eremomyces</taxon>
    </lineage>
</organism>
<proteinExistence type="predicted"/>
<dbReference type="SUPFAM" id="SSF50729">
    <property type="entry name" value="PH domain-like"/>
    <property type="match status" value="1"/>
</dbReference>
<feature type="non-terminal residue" evidence="5">
    <location>
        <position position="982"/>
    </location>
</feature>
<dbReference type="OrthoDB" id="775356at2759"/>
<dbReference type="InterPro" id="IPR011993">
    <property type="entry name" value="PH-like_dom_sf"/>
</dbReference>
<dbReference type="GO" id="GO:0005096">
    <property type="term" value="F:GTPase activator activity"/>
    <property type="evidence" value="ECO:0007669"/>
    <property type="project" value="UniProtKB-KW"/>
</dbReference>
<keyword evidence="6" id="KW-1185">Reference proteome</keyword>
<dbReference type="SUPFAM" id="SSF49562">
    <property type="entry name" value="C2 domain (Calcium/lipid-binding domain, CaLB)"/>
    <property type="match status" value="1"/>
</dbReference>
<dbReference type="AlphaFoldDB" id="A0A6G1FUI4"/>
<dbReference type="Gene3D" id="2.60.40.150">
    <property type="entry name" value="C2 domain"/>
    <property type="match status" value="1"/>
</dbReference>
<dbReference type="PROSITE" id="PS50004">
    <property type="entry name" value="C2"/>
    <property type="match status" value="1"/>
</dbReference>
<dbReference type="Pfam" id="PF00616">
    <property type="entry name" value="RasGAP"/>
    <property type="match status" value="2"/>
</dbReference>
<dbReference type="InterPro" id="IPR000008">
    <property type="entry name" value="C2_dom"/>
</dbReference>
<feature type="compositionally biased region" description="Polar residues" evidence="2">
    <location>
        <begin position="400"/>
        <end position="409"/>
    </location>
</feature>
<dbReference type="Gene3D" id="1.10.506.10">
    <property type="entry name" value="GTPase Activation - p120gap, domain 1"/>
    <property type="match status" value="1"/>
</dbReference>
<reference evidence="7" key="2">
    <citation type="submission" date="2020-04" db="EMBL/GenBank/DDBJ databases">
        <authorList>
            <consortium name="NCBI Genome Project"/>
        </authorList>
    </citation>
    <scope>NUCLEOTIDE SEQUENCE</scope>
    <source>
        <strain evidence="7">CBS 781.70</strain>
    </source>
</reference>
<dbReference type="EMBL" id="ML975174">
    <property type="protein sequence ID" value="KAF1809311.1"/>
    <property type="molecule type" value="Genomic_DNA"/>
</dbReference>
<dbReference type="InterPro" id="IPR001936">
    <property type="entry name" value="RasGAP_dom"/>
</dbReference>
<dbReference type="PROSITE" id="PS50018">
    <property type="entry name" value="RAS_GTPASE_ACTIV_2"/>
    <property type="match status" value="1"/>
</dbReference>
<dbReference type="Proteomes" id="UP000504638">
    <property type="component" value="Unplaced"/>
</dbReference>
<dbReference type="Gene3D" id="2.30.29.30">
    <property type="entry name" value="Pleckstrin-homology domain (PH domain)/Phosphotyrosine-binding domain (PTB)"/>
    <property type="match status" value="1"/>
</dbReference>
<reference evidence="7" key="3">
    <citation type="submission" date="2025-04" db="UniProtKB">
        <authorList>
            <consortium name="RefSeq"/>
        </authorList>
    </citation>
    <scope>IDENTIFICATION</scope>
    <source>
        <strain evidence="7">CBS 781.70</strain>
    </source>
</reference>
<dbReference type="GeneID" id="54417289"/>
<evidence type="ECO:0000259" key="3">
    <source>
        <dbReference type="PROSITE" id="PS50004"/>
    </source>
</evidence>
<dbReference type="PANTHER" id="PTHR10194">
    <property type="entry name" value="RAS GTPASE-ACTIVATING PROTEINS"/>
    <property type="match status" value="1"/>
</dbReference>
<name>A0A6G1FUI4_9PEZI</name>
<evidence type="ECO:0000313" key="7">
    <source>
        <dbReference type="RefSeq" id="XP_033530942.1"/>
    </source>
</evidence>
<dbReference type="RefSeq" id="XP_033530942.1">
    <property type="nucleotide sequence ID" value="XM_033676719.1"/>
</dbReference>
<feature type="domain" description="C2" evidence="3">
    <location>
        <begin position="365"/>
        <end position="531"/>
    </location>
</feature>
<feature type="region of interest" description="Disordered" evidence="2">
    <location>
        <begin position="355"/>
        <end position="374"/>
    </location>
</feature>
<evidence type="ECO:0000313" key="5">
    <source>
        <dbReference type="EMBL" id="KAF1809311.1"/>
    </source>
</evidence>